<sequence length="420" mass="44817">MRSTAAVLGSWDTKRDEMRYMRSRLENAGIAVVLVDVSTVVTEAFDDANGYSAQDIRRPLENEWRELAGAGRGAKIDFMARATRDFVVLLQERGQIDGVISAGGLQNTTLATAAMKALPIGFPKVMATTVATGRRSFMSVVGDRDVVVVPALADMAGLNFATRSTLNTACDCLIGLMSNRTELQRPDRPVVGLTLMGVTNAGAAGAIHQLERHGFEAVGFHATGAGGGVLEEFVRTGLVDAVLDMNLHEIVNECFQGGYSFGVRNRLSAAIERGIPLVVTPGGLDFVDYMVNEFEPGLAGRKYVLHNGTLAHIKLTVDEAAMVGGVVGERLRGARVPVRLVVPTAGLRADTDPGEPMHDPPVDEALVQAIVEHAGDGVEVERVAMNLNTEEFGALVADRMIEAFDHAGARPSTRQEVGSL</sequence>
<dbReference type="CDD" id="cd15488">
    <property type="entry name" value="Tm-1-like"/>
    <property type="match status" value="1"/>
</dbReference>
<feature type="domain" description="UPF0261" evidence="2">
    <location>
        <begin position="188"/>
        <end position="402"/>
    </location>
</feature>
<dbReference type="Gene3D" id="3.40.50.12030">
    <property type="entry name" value="Uncharacterised protein family UPF0261, NC domain"/>
    <property type="match status" value="1"/>
</dbReference>
<keyword evidence="4" id="KW-1185">Reference proteome</keyword>
<protein>
    <submittedName>
        <fullName evidence="3">Uncharacterized protein (UPF0261 family)</fullName>
    </submittedName>
</protein>
<reference evidence="3 4" key="1">
    <citation type="submission" date="2020-02" db="EMBL/GenBank/DDBJ databases">
        <title>Sequencing the genomes of 1000 actinobacteria strains.</title>
        <authorList>
            <person name="Klenk H.-P."/>
        </authorList>
    </citation>
    <scope>NUCLEOTIDE SEQUENCE [LARGE SCALE GENOMIC DNA]</scope>
    <source>
        <strain evidence="3 4">DSM 19609</strain>
    </source>
</reference>
<dbReference type="InterPro" id="IPR056778">
    <property type="entry name" value="UPF0261_C"/>
</dbReference>
<evidence type="ECO:0000259" key="2">
    <source>
        <dbReference type="Pfam" id="PF23189"/>
    </source>
</evidence>
<feature type="domain" description="UPF0261" evidence="1">
    <location>
        <begin position="4"/>
        <end position="180"/>
    </location>
</feature>
<dbReference type="PIRSF" id="PIRSF033271">
    <property type="entry name" value="UCP033271"/>
    <property type="match status" value="1"/>
</dbReference>
<dbReference type="Pfam" id="PF23189">
    <property type="entry name" value="UPF0261_C"/>
    <property type="match status" value="1"/>
</dbReference>
<dbReference type="EMBL" id="JAAMOZ010000001">
    <property type="protein sequence ID" value="NIH55912.1"/>
    <property type="molecule type" value="Genomic_DNA"/>
</dbReference>
<comment type="caution">
    <text evidence="3">The sequence shown here is derived from an EMBL/GenBank/DDBJ whole genome shotgun (WGS) entry which is preliminary data.</text>
</comment>
<dbReference type="InterPro" id="IPR051353">
    <property type="entry name" value="Tobamovirus_resist_UPF0261"/>
</dbReference>
<dbReference type="Pfam" id="PF06792">
    <property type="entry name" value="UPF0261"/>
    <property type="match status" value="1"/>
</dbReference>
<proteinExistence type="predicted"/>
<gene>
    <name evidence="3" type="ORF">FB473_000557</name>
</gene>
<evidence type="ECO:0000259" key="1">
    <source>
        <dbReference type="Pfam" id="PF06792"/>
    </source>
</evidence>
<accession>A0ABX0SGU5</accession>
<dbReference type="PANTHER" id="PTHR31862">
    <property type="entry name" value="UPF0261 DOMAIN PROTEIN (AFU_ORTHOLOGUE AFUA_1G10120)"/>
    <property type="match status" value="1"/>
</dbReference>
<dbReference type="PANTHER" id="PTHR31862:SF1">
    <property type="entry name" value="UPF0261 DOMAIN PROTEIN (AFU_ORTHOLOGUE AFUA_1G10120)"/>
    <property type="match status" value="1"/>
</dbReference>
<name>A0ABX0SGU5_9ACTN</name>
<evidence type="ECO:0000313" key="4">
    <source>
        <dbReference type="Proteomes" id="UP000749311"/>
    </source>
</evidence>
<dbReference type="InterPro" id="IPR008322">
    <property type="entry name" value="UPF0261"/>
</dbReference>
<organism evidence="3 4">
    <name type="scientific">Brooklawnia cerclae</name>
    <dbReference type="NCBI Taxonomy" id="349934"/>
    <lineage>
        <taxon>Bacteria</taxon>
        <taxon>Bacillati</taxon>
        <taxon>Actinomycetota</taxon>
        <taxon>Actinomycetes</taxon>
        <taxon>Propionibacteriales</taxon>
        <taxon>Propionibacteriaceae</taxon>
        <taxon>Brooklawnia</taxon>
    </lineage>
</organism>
<dbReference type="RefSeq" id="WP_167164634.1">
    <property type="nucleotide sequence ID" value="NZ_BAAAOO010000002.1"/>
</dbReference>
<dbReference type="Gene3D" id="3.40.50.12020">
    <property type="entry name" value="Uncharacterised protein family UPF0261, NN domain"/>
    <property type="match status" value="1"/>
</dbReference>
<evidence type="ECO:0000313" key="3">
    <source>
        <dbReference type="EMBL" id="NIH55912.1"/>
    </source>
</evidence>
<dbReference type="InterPro" id="IPR044122">
    <property type="entry name" value="UPF0261_N"/>
</dbReference>
<dbReference type="Proteomes" id="UP000749311">
    <property type="component" value="Unassembled WGS sequence"/>
</dbReference>